<dbReference type="GO" id="GO:0005524">
    <property type="term" value="F:ATP binding"/>
    <property type="evidence" value="ECO:0007669"/>
    <property type="project" value="UniProtKB-KW"/>
</dbReference>
<dbReference type="EMBL" id="CP101397">
    <property type="protein sequence ID" value="UTR78118.1"/>
    <property type="molecule type" value="Genomic_DNA"/>
</dbReference>
<dbReference type="AlphaFoldDB" id="A0AAD0Q7V6"/>
<sequence length="151" mass="14042">MSLPLTRRIARTALLIAAGAAPVVGAAGAASAAELPRTPDLGGLTALDGAGLGNTVDGAARQGTQAASETGGRLVGTALPAAGATVGKTARVAAPAVQETVGQTAGSAGEALGGVTDAASGGLPTDSLTQGGLPTDALTKGGLPLDGLPIG</sequence>
<keyword evidence="3" id="KW-0067">ATP-binding</keyword>
<accession>A0AAD0Q7V6</accession>
<keyword evidence="3" id="KW-0547">Nucleotide-binding</keyword>
<dbReference type="Proteomes" id="UP000253779">
    <property type="component" value="Chromosome"/>
</dbReference>
<evidence type="ECO:0000256" key="2">
    <source>
        <dbReference type="SAM" id="SignalP"/>
    </source>
</evidence>
<evidence type="ECO:0000313" key="3">
    <source>
        <dbReference type="EMBL" id="AXI73788.1"/>
    </source>
</evidence>
<feature type="signal peptide" evidence="2">
    <location>
        <begin position="1"/>
        <end position="32"/>
    </location>
</feature>
<dbReference type="Proteomes" id="UP001058236">
    <property type="component" value="Chromosome"/>
</dbReference>
<dbReference type="EMBL" id="CP030930">
    <property type="protein sequence ID" value="AXI73788.1"/>
    <property type="molecule type" value="Genomic_DNA"/>
</dbReference>
<protein>
    <submittedName>
        <fullName evidence="3">ATP-binding protein</fullName>
    </submittedName>
</protein>
<name>A0AAD0Q7V6_9ACTN</name>
<proteinExistence type="predicted"/>
<evidence type="ECO:0000313" key="4">
    <source>
        <dbReference type="EMBL" id="UTR78118.1"/>
    </source>
</evidence>
<keyword evidence="6" id="KW-1185">Reference proteome</keyword>
<evidence type="ECO:0000313" key="5">
    <source>
        <dbReference type="Proteomes" id="UP000253779"/>
    </source>
</evidence>
<feature type="chain" id="PRO_5042271067" evidence="2">
    <location>
        <begin position="33"/>
        <end position="151"/>
    </location>
</feature>
<gene>
    <name evidence="3" type="ORF">DTW94_22905</name>
    <name evidence="4" type="ORF">NLU04_06490</name>
</gene>
<evidence type="ECO:0000313" key="6">
    <source>
        <dbReference type="Proteomes" id="UP001058236"/>
    </source>
</evidence>
<reference evidence="3 5" key="1">
    <citation type="submission" date="2018-07" db="EMBL/GenBank/DDBJ databases">
        <title>Complete genome sequence of soil actinomycete Streptomyces cavourensis tj430.</title>
        <authorList>
            <person name="Wang P."/>
            <person name="Huang Y."/>
        </authorList>
    </citation>
    <scope>NUCLEOTIDE SEQUENCE [LARGE SCALE GENOMIC DNA]</scope>
    <source>
        <strain evidence="3 5">TJ430</strain>
    </source>
</reference>
<dbReference type="GeneID" id="97760774"/>
<feature type="region of interest" description="Disordered" evidence="1">
    <location>
        <begin position="105"/>
        <end position="151"/>
    </location>
</feature>
<reference evidence="4" key="2">
    <citation type="submission" date="2022-07" db="EMBL/GenBank/DDBJ databases">
        <title>Genomic of Streptomyces cavourensis F2.</title>
        <authorList>
            <person name="Hu S."/>
            <person name="Liang W."/>
        </authorList>
    </citation>
    <scope>NUCLEOTIDE SEQUENCE</scope>
    <source>
        <strain evidence="4">F2</strain>
    </source>
</reference>
<organism evidence="3 5">
    <name type="scientific">Streptomyces cavourensis</name>
    <dbReference type="NCBI Taxonomy" id="67258"/>
    <lineage>
        <taxon>Bacteria</taxon>
        <taxon>Bacillati</taxon>
        <taxon>Actinomycetota</taxon>
        <taxon>Actinomycetes</taxon>
        <taxon>Kitasatosporales</taxon>
        <taxon>Streptomycetaceae</taxon>
        <taxon>Streptomyces</taxon>
    </lineage>
</organism>
<evidence type="ECO:0000256" key="1">
    <source>
        <dbReference type="SAM" id="MobiDB-lite"/>
    </source>
</evidence>
<keyword evidence="2" id="KW-0732">Signal</keyword>
<dbReference type="RefSeq" id="WP_114932670.1">
    <property type="nucleotide sequence ID" value="NZ_BMSP01000003.1"/>
</dbReference>